<dbReference type="Proteomes" id="UP001570417">
    <property type="component" value="Unassembled WGS sequence"/>
</dbReference>
<evidence type="ECO:0000256" key="5">
    <source>
        <dbReference type="SAM" id="Phobius"/>
    </source>
</evidence>
<evidence type="ECO:0000313" key="7">
    <source>
        <dbReference type="EMBL" id="MFA0568428.1"/>
    </source>
</evidence>
<evidence type="ECO:0000259" key="6">
    <source>
        <dbReference type="Pfam" id="PF00892"/>
    </source>
</evidence>
<feature type="transmembrane region" description="Helical" evidence="5">
    <location>
        <begin position="231"/>
        <end position="253"/>
    </location>
</feature>
<evidence type="ECO:0000256" key="4">
    <source>
        <dbReference type="ARBA" id="ARBA00023136"/>
    </source>
</evidence>
<organism evidence="7 8">
    <name type="scientific">Vibrio gallaecicus</name>
    <dbReference type="NCBI Taxonomy" id="552386"/>
    <lineage>
        <taxon>Bacteria</taxon>
        <taxon>Pseudomonadati</taxon>
        <taxon>Pseudomonadota</taxon>
        <taxon>Gammaproteobacteria</taxon>
        <taxon>Vibrionales</taxon>
        <taxon>Vibrionaceae</taxon>
        <taxon>Vibrio</taxon>
    </lineage>
</organism>
<feature type="transmembrane region" description="Helical" evidence="5">
    <location>
        <begin position="287"/>
        <end position="305"/>
    </location>
</feature>
<feature type="transmembrane region" description="Helical" evidence="5">
    <location>
        <begin position="37"/>
        <end position="57"/>
    </location>
</feature>
<feature type="transmembrane region" description="Helical" evidence="5">
    <location>
        <begin position="193"/>
        <end position="219"/>
    </location>
</feature>
<dbReference type="InterPro" id="IPR037185">
    <property type="entry name" value="EmrE-like"/>
</dbReference>
<gene>
    <name evidence="7" type="ORF">AB4566_09075</name>
</gene>
<feature type="domain" description="EamA" evidence="6">
    <location>
        <begin position="6"/>
        <end position="151"/>
    </location>
</feature>
<feature type="domain" description="EamA" evidence="6">
    <location>
        <begin position="163"/>
        <end position="304"/>
    </location>
</feature>
<dbReference type="InterPro" id="IPR050638">
    <property type="entry name" value="AA-Vitamin_Transporters"/>
</dbReference>
<comment type="caution">
    <text evidence="7">The sequence shown here is derived from an EMBL/GenBank/DDBJ whole genome shotgun (WGS) entry which is preliminary data.</text>
</comment>
<dbReference type="PANTHER" id="PTHR32322:SF9">
    <property type="entry name" value="AMINO-ACID METABOLITE EFFLUX PUMP-RELATED"/>
    <property type="match status" value="1"/>
</dbReference>
<evidence type="ECO:0000256" key="3">
    <source>
        <dbReference type="ARBA" id="ARBA00022989"/>
    </source>
</evidence>
<feature type="transmembrane region" description="Helical" evidence="5">
    <location>
        <begin position="158"/>
        <end position="181"/>
    </location>
</feature>
<evidence type="ECO:0000256" key="2">
    <source>
        <dbReference type="ARBA" id="ARBA00022692"/>
    </source>
</evidence>
<sequence length="315" mass="33807">MKTSLITAVTLVAFAANSVLCRWALADQTIDPFSFSLIRLFSGSFTLIVILLSIHLYRYIKRESGKKSQPKPFKNLLGAIQVKAKPVVSLMVYMYGFSFAYIELGAGFGALILFVMVQFTMIAAHVLSGHSLSKSDTIGCILSIFGLVYLLFPNDKNVQFDLTAIVLMAAAGIAWGFYTLGGKHSDQPLQSTTLNFVVASVISLLIALISCLFMLAMNWSPEGMLAVTSKGAGYAVLSGSVASGVGYTLWYYVVKKLPTVVASVSQLSVPVIATLGGAVFLSEPITLHFIISSTIILIGILIVLLSPKKLSNGKT</sequence>
<dbReference type="RefSeq" id="WP_372265931.1">
    <property type="nucleotide sequence ID" value="NZ_JBFRUW010000023.1"/>
</dbReference>
<keyword evidence="4 5" id="KW-0472">Membrane</keyword>
<keyword evidence="3 5" id="KW-1133">Transmembrane helix</keyword>
<dbReference type="InterPro" id="IPR000620">
    <property type="entry name" value="EamA_dom"/>
</dbReference>
<dbReference type="PANTHER" id="PTHR32322">
    <property type="entry name" value="INNER MEMBRANE TRANSPORTER"/>
    <property type="match status" value="1"/>
</dbReference>
<feature type="transmembrane region" description="Helical" evidence="5">
    <location>
        <begin position="135"/>
        <end position="152"/>
    </location>
</feature>
<protein>
    <submittedName>
        <fullName evidence="7">DMT family transporter</fullName>
    </submittedName>
</protein>
<dbReference type="SUPFAM" id="SSF103481">
    <property type="entry name" value="Multidrug resistance efflux transporter EmrE"/>
    <property type="match status" value="2"/>
</dbReference>
<keyword evidence="8" id="KW-1185">Reference proteome</keyword>
<name>A0ABV4NAY3_9VIBR</name>
<accession>A0ABV4NAY3</accession>
<evidence type="ECO:0000313" key="8">
    <source>
        <dbReference type="Proteomes" id="UP001570417"/>
    </source>
</evidence>
<dbReference type="Pfam" id="PF00892">
    <property type="entry name" value="EamA"/>
    <property type="match status" value="2"/>
</dbReference>
<proteinExistence type="predicted"/>
<reference evidence="7 8" key="1">
    <citation type="journal article" date="2024" name="ISME J.">
        <title>Tailless and filamentous prophages are predominant in marine Vibrio.</title>
        <authorList>
            <person name="Steensen K."/>
            <person name="Seneca J."/>
            <person name="Bartlau N."/>
            <person name="Yu X.A."/>
            <person name="Hussain F.A."/>
            <person name="Polz M.F."/>
        </authorList>
    </citation>
    <scope>NUCLEOTIDE SEQUENCE [LARGE SCALE GENOMIC DNA]</scope>
    <source>
        <strain evidence="7 8">10N.222.51.A1</strain>
    </source>
</reference>
<feature type="transmembrane region" description="Helical" evidence="5">
    <location>
        <begin position="260"/>
        <end position="281"/>
    </location>
</feature>
<keyword evidence="2 5" id="KW-0812">Transmembrane</keyword>
<dbReference type="EMBL" id="JBFRUW010000023">
    <property type="protein sequence ID" value="MFA0568428.1"/>
    <property type="molecule type" value="Genomic_DNA"/>
</dbReference>
<evidence type="ECO:0000256" key="1">
    <source>
        <dbReference type="ARBA" id="ARBA00004141"/>
    </source>
</evidence>
<comment type="subcellular location">
    <subcellularLocation>
        <location evidence="1">Membrane</location>
        <topology evidence="1">Multi-pass membrane protein</topology>
    </subcellularLocation>
</comment>